<evidence type="ECO:0000313" key="1">
    <source>
        <dbReference type="EMBL" id="EFU39686.1"/>
    </source>
</evidence>
<comment type="caution">
    <text evidence="1">The sequence shown here is derived from an EMBL/GenBank/DDBJ whole genome shotgun (WGS) entry which is preliminary data.</text>
</comment>
<evidence type="ECO:0000313" key="2">
    <source>
        <dbReference type="Proteomes" id="UP000003094"/>
    </source>
</evidence>
<name>A0A2R9SQR5_9BACL</name>
<reference evidence="1 2" key="1">
    <citation type="journal article" date="2010" name="BMC Genomics">
        <title>Genome sequence of the pattern forming Paenibacillus vortex bacterium reveals potential for thriving in complex environments.</title>
        <authorList>
            <person name="Sirota-Madi A."/>
            <person name="Olender T."/>
            <person name="Helman Y."/>
            <person name="Ingham C."/>
            <person name="Brainis I."/>
            <person name="Roth D."/>
            <person name="Hagi E."/>
            <person name="Brodsky L."/>
            <person name="Leshkowitz D."/>
            <person name="Galatenko V."/>
            <person name="Nikolaev V."/>
            <person name="Mugasimangalam R.C."/>
            <person name="Bransburg-Zabary S."/>
            <person name="Gutnick D.L."/>
            <person name="Lancet D."/>
            <person name="Ben-Jacob E."/>
        </authorList>
    </citation>
    <scope>NUCLEOTIDE SEQUENCE [LARGE SCALE GENOMIC DNA]</scope>
    <source>
        <strain evidence="1 2">V453</strain>
    </source>
</reference>
<dbReference type="KEGG" id="pvo:PVOR_20329"/>
<dbReference type="Proteomes" id="UP000003094">
    <property type="component" value="Unassembled WGS sequence"/>
</dbReference>
<dbReference type="RefSeq" id="WP_006210887.1">
    <property type="nucleotide sequence ID" value="NZ_ADHJ01000037.1"/>
</dbReference>
<dbReference type="EMBL" id="ADHJ01000037">
    <property type="protein sequence ID" value="EFU39686.1"/>
    <property type="molecule type" value="Genomic_DNA"/>
</dbReference>
<accession>A0A2R9SQR5</accession>
<gene>
    <name evidence="1" type="ORF">PVOR_20329</name>
</gene>
<proteinExistence type="predicted"/>
<sequence length="186" mass="21284">MMPLSNKNAMVISVMLIVICLWFLFAGPLRKESVYNQIEEAIHSLETDLNEVLHIHMDRARTLVFFSTIQSEVGVVTVEEAYGGFRVKEYIGKNEVGLENDLSWFGFESNSENIHMLYGVVNNPETSHILLLSEENKAATIIENNSLTVWYALMKDDLNSPITIRSFNKEGEKLYETGDPEYWSKQ</sequence>
<protein>
    <submittedName>
        <fullName evidence="1">Uncharacterized protein</fullName>
    </submittedName>
</protein>
<organism evidence="1 2">
    <name type="scientific">Paenibacillus vortex V453</name>
    <dbReference type="NCBI Taxonomy" id="715225"/>
    <lineage>
        <taxon>Bacteria</taxon>
        <taxon>Bacillati</taxon>
        <taxon>Bacillota</taxon>
        <taxon>Bacilli</taxon>
        <taxon>Bacillales</taxon>
        <taxon>Paenibacillaceae</taxon>
        <taxon>Paenibacillus</taxon>
    </lineage>
</organism>
<dbReference type="AlphaFoldDB" id="A0A2R9SQR5"/>
<keyword evidence="2" id="KW-1185">Reference proteome</keyword>